<dbReference type="PANTHER" id="PTHR43214:SF24">
    <property type="entry name" value="TRANSCRIPTIONAL REGULATORY PROTEIN NARL-RELATED"/>
    <property type="match status" value="1"/>
</dbReference>
<dbReference type="InterPro" id="IPR039420">
    <property type="entry name" value="WalR-like"/>
</dbReference>
<feature type="modified residue" description="4-aspartylphosphate" evidence="5">
    <location>
        <position position="54"/>
    </location>
</feature>
<dbReference type="InterPro" id="IPR016032">
    <property type="entry name" value="Sig_transdc_resp-reg_C-effctor"/>
</dbReference>
<feature type="domain" description="Response regulatory" evidence="7">
    <location>
        <begin position="3"/>
        <end position="119"/>
    </location>
</feature>
<dbReference type="CDD" id="cd06170">
    <property type="entry name" value="LuxR_C_like"/>
    <property type="match status" value="1"/>
</dbReference>
<dbReference type="Proteomes" id="UP001268542">
    <property type="component" value="Unassembled WGS sequence"/>
</dbReference>
<evidence type="ECO:0000256" key="4">
    <source>
        <dbReference type="ARBA" id="ARBA00023163"/>
    </source>
</evidence>
<keyword evidence="1 5" id="KW-0597">Phosphoprotein</keyword>
<dbReference type="PANTHER" id="PTHR43214">
    <property type="entry name" value="TWO-COMPONENT RESPONSE REGULATOR"/>
    <property type="match status" value="1"/>
</dbReference>
<keyword evidence="2" id="KW-0805">Transcription regulation</keyword>
<keyword evidence="9" id="KW-1185">Reference proteome</keyword>
<dbReference type="PROSITE" id="PS50043">
    <property type="entry name" value="HTH_LUXR_2"/>
    <property type="match status" value="1"/>
</dbReference>
<dbReference type="PROSITE" id="PS00622">
    <property type="entry name" value="HTH_LUXR_1"/>
    <property type="match status" value="1"/>
</dbReference>
<keyword evidence="3" id="KW-0238">DNA-binding</keyword>
<sequence>MLTVAVGDDHPVVRAGLVQMLAAASGVSVVAEADDGEALLAAVRELRPRVVLTDFRMPVLDGAAVAAQVALERLPSRVLLLSAFTDPGIVLRCVESGAAGFLSKDCDRSTLLRAVHDVAAGRDFLPGGLVPELLDEVRRRRSAAPAVALSGRERQILESVAAGRSAPSIAAETYLSLSTVKTYLQRIYDKLGVSDRGAAVAEAMRRGILQ</sequence>
<dbReference type="InterPro" id="IPR058245">
    <property type="entry name" value="NreC/VraR/RcsB-like_REC"/>
</dbReference>
<dbReference type="SMART" id="SM00448">
    <property type="entry name" value="REC"/>
    <property type="match status" value="1"/>
</dbReference>
<protein>
    <submittedName>
        <fullName evidence="8">Response regulator transcription factor</fullName>
    </submittedName>
</protein>
<dbReference type="Pfam" id="PF00072">
    <property type="entry name" value="Response_reg"/>
    <property type="match status" value="1"/>
</dbReference>
<evidence type="ECO:0000259" key="7">
    <source>
        <dbReference type="PROSITE" id="PS50110"/>
    </source>
</evidence>
<evidence type="ECO:0000259" key="6">
    <source>
        <dbReference type="PROSITE" id="PS50043"/>
    </source>
</evidence>
<evidence type="ECO:0000256" key="2">
    <source>
        <dbReference type="ARBA" id="ARBA00023015"/>
    </source>
</evidence>
<dbReference type="Pfam" id="PF00196">
    <property type="entry name" value="GerE"/>
    <property type="match status" value="1"/>
</dbReference>
<evidence type="ECO:0000256" key="1">
    <source>
        <dbReference type="ARBA" id="ARBA00022553"/>
    </source>
</evidence>
<dbReference type="PRINTS" id="PR00038">
    <property type="entry name" value="HTHLUXR"/>
</dbReference>
<organism evidence="8 9">
    <name type="scientific">Nocardioides imazamoxiresistens</name>
    <dbReference type="NCBI Taxonomy" id="3231893"/>
    <lineage>
        <taxon>Bacteria</taxon>
        <taxon>Bacillati</taxon>
        <taxon>Actinomycetota</taxon>
        <taxon>Actinomycetes</taxon>
        <taxon>Propionibacteriales</taxon>
        <taxon>Nocardioidaceae</taxon>
        <taxon>Nocardioides</taxon>
    </lineage>
</organism>
<dbReference type="InterPro" id="IPR000792">
    <property type="entry name" value="Tscrpt_reg_LuxR_C"/>
</dbReference>
<dbReference type="PROSITE" id="PS50110">
    <property type="entry name" value="RESPONSE_REGULATORY"/>
    <property type="match status" value="1"/>
</dbReference>
<dbReference type="RefSeq" id="WP_315732681.1">
    <property type="nucleotide sequence ID" value="NZ_JAVYII010000003.1"/>
</dbReference>
<dbReference type="InterPro" id="IPR011006">
    <property type="entry name" value="CheY-like_superfamily"/>
</dbReference>
<dbReference type="SMART" id="SM00421">
    <property type="entry name" value="HTH_LUXR"/>
    <property type="match status" value="1"/>
</dbReference>
<evidence type="ECO:0000313" key="9">
    <source>
        <dbReference type="Proteomes" id="UP001268542"/>
    </source>
</evidence>
<evidence type="ECO:0000256" key="3">
    <source>
        <dbReference type="ARBA" id="ARBA00023125"/>
    </source>
</evidence>
<dbReference type="SUPFAM" id="SSF52172">
    <property type="entry name" value="CheY-like"/>
    <property type="match status" value="1"/>
</dbReference>
<proteinExistence type="predicted"/>
<evidence type="ECO:0000256" key="5">
    <source>
        <dbReference type="PROSITE-ProRule" id="PRU00169"/>
    </source>
</evidence>
<evidence type="ECO:0000313" key="8">
    <source>
        <dbReference type="EMBL" id="MDT9593240.1"/>
    </source>
</evidence>
<accession>A0ABU3PVJ3</accession>
<dbReference type="InterPro" id="IPR001789">
    <property type="entry name" value="Sig_transdc_resp-reg_receiver"/>
</dbReference>
<gene>
    <name evidence="8" type="ORF">RDV89_09190</name>
</gene>
<name>A0ABU3PVJ3_9ACTN</name>
<feature type="domain" description="HTH luxR-type" evidence="6">
    <location>
        <begin position="142"/>
        <end position="207"/>
    </location>
</feature>
<comment type="caution">
    <text evidence="8">The sequence shown here is derived from an EMBL/GenBank/DDBJ whole genome shotgun (WGS) entry which is preliminary data.</text>
</comment>
<dbReference type="EMBL" id="JAVYII010000003">
    <property type="protein sequence ID" value="MDT9593240.1"/>
    <property type="molecule type" value="Genomic_DNA"/>
</dbReference>
<dbReference type="Gene3D" id="3.40.50.2300">
    <property type="match status" value="1"/>
</dbReference>
<keyword evidence="4" id="KW-0804">Transcription</keyword>
<dbReference type="CDD" id="cd17535">
    <property type="entry name" value="REC_NarL-like"/>
    <property type="match status" value="1"/>
</dbReference>
<dbReference type="SUPFAM" id="SSF46894">
    <property type="entry name" value="C-terminal effector domain of the bipartite response regulators"/>
    <property type="match status" value="1"/>
</dbReference>
<reference evidence="8 9" key="1">
    <citation type="submission" date="2023-08" db="EMBL/GenBank/DDBJ databases">
        <title>Nocardioides seae sp. nov., a bacterium isolated from a soil.</title>
        <authorList>
            <person name="Wang X."/>
        </authorList>
    </citation>
    <scope>NUCLEOTIDE SEQUENCE [LARGE SCALE GENOMIC DNA]</scope>
    <source>
        <strain evidence="8 9">YZH12</strain>
    </source>
</reference>